<dbReference type="AlphaFoldDB" id="A0AAV9UG33"/>
<dbReference type="PANTHER" id="PTHR48027">
    <property type="entry name" value="HETEROGENEOUS NUCLEAR RIBONUCLEOPROTEIN 87F-RELATED"/>
    <property type="match status" value="1"/>
</dbReference>
<dbReference type="GO" id="GO:0003723">
    <property type="term" value="F:RNA binding"/>
    <property type="evidence" value="ECO:0007669"/>
    <property type="project" value="UniProtKB-UniRule"/>
</dbReference>
<feature type="compositionally biased region" description="Acidic residues" evidence="3">
    <location>
        <begin position="67"/>
        <end position="76"/>
    </location>
</feature>
<evidence type="ECO:0000256" key="3">
    <source>
        <dbReference type="SAM" id="MobiDB-lite"/>
    </source>
</evidence>
<feature type="compositionally biased region" description="Acidic residues" evidence="3">
    <location>
        <begin position="221"/>
        <end position="246"/>
    </location>
</feature>
<sequence length="528" mass="55985">MAKTQAVKEKKSKKDVLSTVKSGGVTKPSETPKSKAKEIAKKAAPVLMNGEKKNDKAASKKKKVEESDSDDSDSSDSSDSSASDSDSGSDSSDSESEAEKKDAKKAIKTNGVSKAKKAEDSDSDSSDDSDSDEEVKAESNKKADSDSDSDSDDSSESEDEKPAPKVAVKEVKITGKAKDSSDSDSDSSDADSDDSSDDSSDDEAEKKVEKKEIEKKKADDSDSSDSSDDDSDSDSSSDSSDDEEEEKPVKAPEAKKRKLEEDTATSPKKAKTFNQTQDGGESKTLFVGQLSWNVDEDWLRREFEGVATVESARVVWDNQRNRSKGIGYVDFATRADAEKALEEKQGAEIDGRPINLDFTTARQNNNNAQDRARKFGDSESTPSDTLFIGNLSFNADEEVLGQAMSKHGEVISVRIPTDKDTGNKKGFAYVTFSTVDEAKKAHAAMNGQQIAGRSIRTDFSAPRDNSGGNGGRGGSRGGFGGRGGGRGGNRGGNRGGRGGFGGGRGGGRGGFNANRTPVASGTKVKFDE</sequence>
<feature type="compositionally biased region" description="Basic and acidic residues" evidence="3">
    <location>
        <begin position="204"/>
        <end position="220"/>
    </location>
</feature>
<dbReference type="Pfam" id="PF00076">
    <property type="entry name" value="RRM_1"/>
    <property type="match status" value="2"/>
</dbReference>
<feature type="compositionally biased region" description="Acidic residues" evidence="3">
    <location>
        <begin position="146"/>
        <end position="159"/>
    </location>
</feature>
<evidence type="ECO:0000259" key="4">
    <source>
        <dbReference type="PROSITE" id="PS50102"/>
    </source>
</evidence>
<feature type="compositionally biased region" description="Low complexity" evidence="3">
    <location>
        <begin position="77"/>
        <end position="91"/>
    </location>
</feature>
<comment type="caution">
    <text evidence="5">The sequence shown here is derived from an EMBL/GenBank/DDBJ whole genome shotgun (WGS) entry which is preliminary data.</text>
</comment>
<evidence type="ECO:0000256" key="2">
    <source>
        <dbReference type="PROSITE-ProRule" id="PRU00176"/>
    </source>
</evidence>
<name>A0AAV9UG33_9PEZI</name>
<keyword evidence="6" id="KW-1185">Reference proteome</keyword>
<protein>
    <recommendedName>
        <fullName evidence="4">RRM domain-containing protein</fullName>
    </recommendedName>
</protein>
<feature type="domain" description="RRM" evidence="4">
    <location>
        <begin position="283"/>
        <end position="361"/>
    </location>
</feature>
<dbReference type="Gene3D" id="3.30.70.330">
    <property type="match status" value="2"/>
</dbReference>
<dbReference type="EMBL" id="JAVHNQ010000007">
    <property type="protein sequence ID" value="KAK6341131.1"/>
    <property type="molecule type" value="Genomic_DNA"/>
</dbReference>
<dbReference type="Proteomes" id="UP001375240">
    <property type="component" value="Unassembled WGS sequence"/>
</dbReference>
<proteinExistence type="predicted"/>
<feature type="domain" description="RRM" evidence="4">
    <location>
        <begin position="384"/>
        <end position="462"/>
    </location>
</feature>
<evidence type="ECO:0000313" key="5">
    <source>
        <dbReference type="EMBL" id="KAK6341131.1"/>
    </source>
</evidence>
<feature type="region of interest" description="Disordered" evidence="3">
    <location>
        <begin position="446"/>
        <end position="528"/>
    </location>
</feature>
<evidence type="ECO:0000313" key="6">
    <source>
        <dbReference type="Proteomes" id="UP001375240"/>
    </source>
</evidence>
<gene>
    <name evidence="5" type="ORF">TWF696_008219</name>
</gene>
<dbReference type="InterPro" id="IPR000504">
    <property type="entry name" value="RRM_dom"/>
</dbReference>
<feature type="compositionally biased region" description="Basic and acidic residues" evidence="3">
    <location>
        <begin position="247"/>
        <end position="261"/>
    </location>
</feature>
<dbReference type="InterPro" id="IPR012677">
    <property type="entry name" value="Nucleotide-bd_a/b_plait_sf"/>
</dbReference>
<dbReference type="InterPro" id="IPR052462">
    <property type="entry name" value="SLIRP/GR-RBP-like"/>
</dbReference>
<reference evidence="5 6" key="1">
    <citation type="submission" date="2019-10" db="EMBL/GenBank/DDBJ databases">
        <authorList>
            <person name="Palmer J.M."/>
        </authorList>
    </citation>
    <scope>NUCLEOTIDE SEQUENCE [LARGE SCALE GENOMIC DNA]</scope>
    <source>
        <strain evidence="5 6">TWF696</strain>
    </source>
</reference>
<dbReference type="PROSITE" id="PS50102">
    <property type="entry name" value="RRM"/>
    <property type="match status" value="2"/>
</dbReference>
<feature type="compositionally biased region" description="Basic and acidic residues" evidence="3">
    <location>
        <begin position="160"/>
        <end position="181"/>
    </location>
</feature>
<feature type="compositionally biased region" description="Basic and acidic residues" evidence="3">
    <location>
        <begin position="1"/>
        <end position="16"/>
    </location>
</feature>
<evidence type="ECO:0000256" key="1">
    <source>
        <dbReference type="ARBA" id="ARBA00022884"/>
    </source>
</evidence>
<organism evidence="5 6">
    <name type="scientific">Orbilia brochopaga</name>
    <dbReference type="NCBI Taxonomy" id="3140254"/>
    <lineage>
        <taxon>Eukaryota</taxon>
        <taxon>Fungi</taxon>
        <taxon>Dikarya</taxon>
        <taxon>Ascomycota</taxon>
        <taxon>Pezizomycotina</taxon>
        <taxon>Orbiliomycetes</taxon>
        <taxon>Orbiliales</taxon>
        <taxon>Orbiliaceae</taxon>
        <taxon>Orbilia</taxon>
    </lineage>
</organism>
<feature type="compositionally biased region" description="Basic and acidic residues" evidence="3">
    <location>
        <begin position="50"/>
        <end position="66"/>
    </location>
</feature>
<feature type="compositionally biased region" description="Gly residues" evidence="3">
    <location>
        <begin position="467"/>
        <end position="510"/>
    </location>
</feature>
<dbReference type="SMART" id="SM00360">
    <property type="entry name" value="RRM"/>
    <property type="match status" value="2"/>
</dbReference>
<dbReference type="SUPFAM" id="SSF54928">
    <property type="entry name" value="RNA-binding domain, RBD"/>
    <property type="match status" value="2"/>
</dbReference>
<feature type="compositionally biased region" description="Basic and acidic residues" evidence="3">
    <location>
        <begin position="134"/>
        <end position="145"/>
    </location>
</feature>
<feature type="compositionally biased region" description="Acidic residues" evidence="3">
    <location>
        <begin position="182"/>
        <end position="203"/>
    </location>
</feature>
<keyword evidence="1 2" id="KW-0694">RNA-binding</keyword>
<feature type="compositionally biased region" description="Acidic residues" evidence="3">
    <location>
        <begin position="121"/>
        <end position="133"/>
    </location>
</feature>
<accession>A0AAV9UG33</accession>
<feature type="region of interest" description="Disordered" evidence="3">
    <location>
        <begin position="1"/>
        <end position="285"/>
    </location>
</feature>
<dbReference type="InterPro" id="IPR035979">
    <property type="entry name" value="RBD_domain_sf"/>
</dbReference>
<feature type="compositionally biased region" description="Basic and acidic residues" evidence="3">
    <location>
        <begin position="30"/>
        <end position="41"/>
    </location>
</feature>